<sequence length="213" mass="24905">MQKYEELPNILIWKSFNKGTLAKGLCDYIITNRNVHNTETEFIMKKLYYIDSVNSFPLEEFKTMIPINMPINKSIYDNVIINQALNLKELNEIVMKIIRTDKQRVVNEENIKQQTLKSPQITKDNILVIINGLDIMFQNSSMSDSRQAHNHLNTTLLQLRITANRRTKSFRSVILSRDPLNSGTSTQQFKKRARNEGNSVYQYVSKYYADYDL</sequence>
<organism evidence="1 2">
    <name type="scientific">Maudiozyma barnettii</name>
    <dbReference type="NCBI Taxonomy" id="61262"/>
    <lineage>
        <taxon>Eukaryota</taxon>
        <taxon>Fungi</taxon>
        <taxon>Dikarya</taxon>
        <taxon>Ascomycota</taxon>
        <taxon>Saccharomycotina</taxon>
        <taxon>Saccharomycetes</taxon>
        <taxon>Saccharomycetales</taxon>
        <taxon>Saccharomycetaceae</taxon>
        <taxon>Maudiozyma</taxon>
    </lineage>
</organism>
<dbReference type="Pfam" id="PF16834">
    <property type="entry name" value="CSM2"/>
    <property type="match status" value="1"/>
</dbReference>
<proteinExistence type="predicted"/>
<dbReference type="GeneID" id="64856406"/>
<dbReference type="Gene3D" id="3.40.50.300">
    <property type="entry name" value="P-loop containing nucleotide triphosphate hydrolases"/>
    <property type="match status" value="1"/>
</dbReference>
<dbReference type="InterPro" id="IPR031783">
    <property type="entry name" value="Csm2"/>
</dbReference>
<dbReference type="AlphaFoldDB" id="A0A8H2ZH03"/>
<accession>A0A8H2ZH03</accession>
<protein>
    <submittedName>
        <fullName evidence="1">Similar to Saccharomyces cerevisiae YIL132C CSM2 Protein involved in a Rad51p</fullName>
    </submittedName>
</protein>
<dbReference type="InterPro" id="IPR027417">
    <property type="entry name" value="P-loop_NTPase"/>
</dbReference>
<reference evidence="1 2" key="1">
    <citation type="submission" date="2020-05" db="EMBL/GenBank/DDBJ databases">
        <authorList>
            <person name="Casaregola S."/>
            <person name="Devillers H."/>
            <person name="Grondin C."/>
        </authorList>
    </citation>
    <scope>NUCLEOTIDE SEQUENCE [LARGE SCALE GENOMIC DNA]</scope>
    <source>
        <strain evidence="1 2">CLIB 1767</strain>
    </source>
</reference>
<dbReference type="EMBL" id="CAEFZW010000002">
    <property type="protein sequence ID" value="CAB4253250.1"/>
    <property type="molecule type" value="Genomic_DNA"/>
</dbReference>
<comment type="caution">
    <text evidence="1">The sequence shown here is derived from an EMBL/GenBank/DDBJ whole genome shotgun (WGS) entry which is preliminary data.</text>
</comment>
<keyword evidence="2" id="KW-1185">Reference proteome</keyword>
<dbReference type="RefSeq" id="XP_041405288.1">
    <property type="nucleotide sequence ID" value="XM_041549354.1"/>
</dbReference>
<dbReference type="GO" id="GO:0097196">
    <property type="term" value="C:Shu complex"/>
    <property type="evidence" value="ECO:0007669"/>
    <property type="project" value="InterPro"/>
</dbReference>
<dbReference type="OrthoDB" id="4067310at2759"/>
<dbReference type="Proteomes" id="UP000644660">
    <property type="component" value="Unassembled WGS sequence"/>
</dbReference>
<dbReference type="GO" id="GO:0005634">
    <property type="term" value="C:nucleus"/>
    <property type="evidence" value="ECO:0007669"/>
    <property type="project" value="InterPro"/>
</dbReference>
<evidence type="ECO:0000313" key="2">
    <source>
        <dbReference type="Proteomes" id="UP000644660"/>
    </source>
</evidence>
<name>A0A8H2ZH03_9SACH</name>
<dbReference type="GO" id="GO:0000725">
    <property type="term" value="P:recombinational repair"/>
    <property type="evidence" value="ECO:0007669"/>
    <property type="project" value="InterPro"/>
</dbReference>
<evidence type="ECO:0000313" key="1">
    <source>
        <dbReference type="EMBL" id="CAB4253250.1"/>
    </source>
</evidence>
<gene>
    <name evidence="1" type="ORF">KABA2_02S15136</name>
</gene>